<dbReference type="InParanoid" id="A0A2T3A2N3"/>
<proteinExistence type="predicted"/>
<dbReference type="EMBL" id="KZ678495">
    <property type="protein sequence ID" value="PSR81734.1"/>
    <property type="molecule type" value="Genomic_DNA"/>
</dbReference>
<evidence type="ECO:0000313" key="2">
    <source>
        <dbReference type="EMBL" id="PSR81734.1"/>
    </source>
</evidence>
<name>A0A2T3A2N3_9PEZI</name>
<sequence>MKIVDAAILASTAASLASAATFAPVALDPPLNWVVGSYLWPAEIIAGYNAEVNSTDWNETAWDSYILAQCETYTACTSSITWQGTNSGSTGGRYWYGYVFRGGATNESFYVRDTDVDSNVTLSSAWTIVE</sequence>
<reference evidence="2 3" key="1">
    <citation type="journal article" date="2018" name="Mycol. Prog.">
        <title>Coniella lustricola, a new species from submerged detritus.</title>
        <authorList>
            <person name="Raudabaugh D.B."/>
            <person name="Iturriaga T."/>
            <person name="Carver A."/>
            <person name="Mondo S."/>
            <person name="Pangilinan J."/>
            <person name="Lipzen A."/>
            <person name="He G."/>
            <person name="Amirebrahimi M."/>
            <person name="Grigoriev I.V."/>
            <person name="Miller A.N."/>
        </authorList>
    </citation>
    <scope>NUCLEOTIDE SEQUENCE [LARGE SCALE GENOMIC DNA]</scope>
    <source>
        <strain evidence="2 3">B22-T-1</strain>
    </source>
</reference>
<dbReference type="Proteomes" id="UP000241462">
    <property type="component" value="Unassembled WGS sequence"/>
</dbReference>
<evidence type="ECO:0000313" key="3">
    <source>
        <dbReference type="Proteomes" id="UP000241462"/>
    </source>
</evidence>
<dbReference type="AlphaFoldDB" id="A0A2T3A2N3"/>
<feature type="signal peptide" evidence="1">
    <location>
        <begin position="1"/>
        <end position="19"/>
    </location>
</feature>
<organism evidence="2 3">
    <name type="scientific">Coniella lustricola</name>
    <dbReference type="NCBI Taxonomy" id="2025994"/>
    <lineage>
        <taxon>Eukaryota</taxon>
        <taxon>Fungi</taxon>
        <taxon>Dikarya</taxon>
        <taxon>Ascomycota</taxon>
        <taxon>Pezizomycotina</taxon>
        <taxon>Sordariomycetes</taxon>
        <taxon>Sordariomycetidae</taxon>
        <taxon>Diaporthales</taxon>
        <taxon>Schizoparmaceae</taxon>
        <taxon>Coniella</taxon>
    </lineage>
</organism>
<accession>A0A2T3A2N3</accession>
<protein>
    <submittedName>
        <fullName evidence="2">Uncharacterized protein</fullName>
    </submittedName>
</protein>
<feature type="chain" id="PRO_5015767690" evidence="1">
    <location>
        <begin position="20"/>
        <end position="130"/>
    </location>
</feature>
<keyword evidence="3" id="KW-1185">Reference proteome</keyword>
<dbReference type="OrthoDB" id="4175349at2759"/>
<evidence type="ECO:0000256" key="1">
    <source>
        <dbReference type="SAM" id="SignalP"/>
    </source>
</evidence>
<gene>
    <name evidence="2" type="ORF">BD289DRAFT_372251</name>
</gene>
<keyword evidence="1" id="KW-0732">Signal</keyword>